<dbReference type="SUPFAM" id="SSF56672">
    <property type="entry name" value="DNA/RNA polymerases"/>
    <property type="match status" value="1"/>
</dbReference>
<dbReference type="Proteomes" id="UP001151760">
    <property type="component" value="Unassembled WGS sequence"/>
</dbReference>
<evidence type="ECO:0000256" key="4">
    <source>
        <dbReference type="ARBA" id="ARBA00022759"/>
    </source>
</evidence>
<dbReference type="InterPro" id="IPR036397">
    <property type="entry name" value="RNaseH_sf"/>
</dbReference>
<evidence type="ECO:0000256" key="2">
    <source>
        <dbReference type="ARBA" id="ARBA00022695"/>
    </source>
</evidence>
<evidence type="ECO:0000256" key="1">
    <source>
        <dbReference type="ARBA" id="ARBA00022679"/>
    </source>
</evidence>
<comment type="caution">
    <text evidence="9">The sequence shown here is derived from an EMBL/GenBank/DDBJ whole genome shotgun (WGS) entry which is preliminary data.</text>
</comment>
<reference evidence="9" key="1">
    <citation type="journal article" date="2022" name="Int. J. Mol. Sci.">
        <title>Draft Genome of Tanacetum Coccineum: Genomic Comparison of Closely Related Tanacetum-Family Plants.</title>
        <authorList>
            <person name="Yamashiro T."/>
            <person name="Shiraishi A."/>
            <person name="Nakayama K."/>
            <person name="Satake H."/>
        </authorList>
    </citation>
    <scope>NUCLEOTIDE SEQUENCE</scope>
</reference>
<evidence type="ECO:0000313" key="10">
    <source>
        <dbReference type="Proteomes" id="UP001151760"/>
    </source>
</evidence>
<evidence type="ECO:0000313" key="9">
    <source>
        <dbReference type="EMBL" id="GJS69100.1"/>
    </source>
</evidence>
<dbReference type="InterPro" id="IPR043502">
    <property type="entry name" value="DNA/RNA_pol_sf"/>
</dbReference>
<dbReference type="InterPro" id="IPR012337">
    <property type="entry name" value="RNaseH-like_sf"/>
</dbReference>
<dbReference type="CDD" id="cd09279">
    <property type="entry name" value="RNase_HI_like"/>
    <property type="match status" value="1"/>
</dbReference>
<dbReference type="Pfam" id="PF13456">
    <property type="entry name" value="RVT_3"/>
    <property type="match status" value="1"/>
</dbReference>
<keyword evidence="5" id="KW-0378">Hydrolase</keyword>
<reference evidence="9" key="2">
    <citation type="submission" date="2022-01" db="EMBL/GenBank/DDBJ databases">
        <authorList>
            <person name="Yamashiro T."/>
            <person name="Shiraishi A."/>
            <person name="Satake H."/>
            <person name="Nakayama K."/>
        </authorList>
    </citation>
    <scope>NUCLEOTIDE SEQUENCE</scope>
</reference>
<dbReference type="Pfam" id="PF17917">
    <property type="entry name" value="RT_RNaseH"/>
    <property type="match status" value="1"/>
</dbReference>
<dbReference type="SUPFAM" id="SSF53098">
    <property type="entry name" value="Ribonuclease H-like"/>
    <property type="match status" value="1"/>
</dbReference>
<sequence>MDWEHHTRGFIHPEVYRAEGYPRQKDIIKGIAISRTFHQDNKSGAKKEIGIRARIWEAYHLVKDVRERDGNRGRPAGNNSTNGKVINMVHVRGNSQKRKFHKHREEDWMNASITFPPIPSGDILEELLIIKVEVKGYLVRRVFVDQGVAVQDGARDDNGHNRDLRQLEEDQYEVEPEEVLIRSKGREVSQLHASKDAISKVLMVDRVGKQTPIWYVSRTLNGAERNYAPLEKLALCLLHLSRRLRRYFEAHLIKVITNQPIKKILNKPEASEKLVKYSMEMGVYKITYMPQNAIKGQVMADFINEMSVGTKHIKICNLSGEENEKEWTLYTNDASSLKGVGAGLVLIDPTGIEYTYTIRLNFPSTNNEAEYEALLAGLRMAEKIKAQALKEKVDSKLVACQLNGEFVASSEGMAKYLAKA</sequence>
<accession>A0ABQ4XW94</accession>
<keyword evidence="6 9" id="KW-0695">RNA-directed DNA polymerase</keyword>
<dbReference type="InterPro" id="IPR041373">
    <property type="entry name" value="RT_RNaseH"/>
</dbReference>
<proteinExistence type="predicted"/>
<feature type="domain" description="Reverse transcriptase RNase H-like" evidence="8">
    <location>
        <begin position="191"/>
        <end position="281"/>
    </location>
</feature>
<dbReference type="EMBL" id="BQNB010009838">
    <property type="protein sequence ID" value="GJS69100.1"/>
    <property type="molecule type" value="Genomic_DNA"/>
</dbReference>
<keyword evidence="1" id="KW-0808">Transferase</keyword>
<evidence type="ECO:0000256" key="5">
    <source>
        <dbReference type="ARBA" id="ARBA00022801"/>
    </source>
</evidence>
<dbReference type="PANTHER" id="PTHR48475">
    <property type="entry name" value="RIBONUCLEASE H"/>
    <property type="match status" value="1"/>
</dbReference>
<keyword evidence="4" id="KW-0255">Endonuclease</keyword>
<dbReference type="InterPro" id="IPR002156">
    <property type="entry name" value="RNaseH_domain"/>
</dbReference>
<keyword evidence="3" id="KW-0540">Nuclease</keyword>
<dbReference type="GO" id="GO:0003964">
    <property type="term" value="F:RNA-directed DNA polymerase activity"/>
    <property type="evidence" value="ECO:0007669"/>
    <property type="project" value="UniProtKB-KW"/>
</dbReference>
<dbReference type="PANTHER" id="PTHR48475:SF2">
    <property type="entry name" value="RIBONUCLEASE H"/>
    <property type="match status" value="1"/>
</dbReference>
<evidence type="ECO:0000259" key="8">
    <source>
        <dbReference type="Pfam" id="PF17917"/>
    </source>
</evidence>
<keyword evidence="10" id="KW-1185">Reference proteome</keyword>
<evidence type="ECO:0000256" key="3">
    <source>
        <dbReference type="ARBA" id="ARBA00022722"/>
    </source>
</evidence>
<feature type="domain" description="RNase H type-1" evidence="7">
    <location>
        <begin position="339"/>
        <end position="418"/>
    </location>
</feature>
<evidence type="ECO:0000259" key="7">
    <source>
        <dbReference type="Pfam" id="PF13456"/>
    </source>
</evidence>
<protein>
    <submittedName>
        <fullName evidence="9">Reverse transcriptase domain-containing protein</fullName>
    </submittedName>
</protein>
<keyword evidence="2" id="KW-0548">Nucleotidyltransferase</keyword>
<organism evidence="9 10">
    <name type="scientific">Tanacetum coccineum</name>
    <dbReference type="NCBI Taxonomy" id="301880"/>
    <lineage>
        <taxon>Eukaryota</taxon>
        <taxon>Viridiplantae</taxon>
        <taxon>Streptophyta</taxon>
        <taxon>Embryophyta</taxon>
        <taxon>Tracheophyta</taxon>
        <taxon>Spermatophyta</taxon>
        <taxon>Magnoliopsida</taxon>
        <taxon>eudicotyledons</taxon>
        <taxon>Gunneridae</taxon>
        <taxon>Pentapetalae</taxon>
        <taxon>asterids</taxon>
        <taxon>campanulids</taxon>
        <taxon>Asterales</taxon>
        <taxon>Asteraceae</taxon>
        <taxon>Asteroideae</taxon>
        <taxon>Anthemideae</taxon>
        <taxon>Anthemidinae</taxon>
        <taxon>Tanacetum</taxon>
    </lineage>
</organism>
<evidence type="ECO:0000256" key="6">
    <source>
        <dbReference type="ARBA" id="ARBA00022918"/>
    </source>
</evidence>
<dbReference type="Gene3D" id="3.30.420.10">
    <property type="entry name" value="Ribonuclease H-like superfamily/Ribonuclease H"/>
    <property type="match status" value="1"/>
</dbReference>
<gene>
    <name evidence="9" type="ORF">Tco_0701941</name>
</gene>
<name>A0ABQ4XW94_9ASTR</name>